<dbReference type="InterPro" id="IPR002586">
    <property type="entry name" value="CobQ/CobB/MinD/ParA_Nub-bd_dom"/>
</dbReference>
<dbReference type="NCBIfam" id="NF041546">
    <property type="entry name" value="ParA_partition"/>
    <property type="match status" value="1"/>
</dbReference>
<gene>
    <name evidence="2" type="ORF">IQ260_10975</name>
</gene>
<feature type="domain" description="CobQ/CobB/MinD/ParA nucleotide binding" evidence="1">
    <location>
        <begin position="3"/>
        <end position="178"/>
    </location>
</feature>
<dbReference type="PIRSF" id="PIRSF009320">
    <property type="entry name" value="Nuc_binding_HP_1000"/>
    <property type="match status" value="1"/>
</dbReference>
<sequence>MRITIASLKGGVSKSTLSVNIGAALSKLGRSVVVIDADPQGSINDWAAIRDEESEPPFTVLAAARKTINRDIDSLQGNHEDCIIDTPGRAEAITLSAIAAADLVLIPISPSSYDLWAAEQTLERIDPIRAVYSDIRIAFVVSKAVVGSSLDREVAAVIKDMEGDLLKTIVHQRVAFQRCADGQTIYELKDEKAQREITNLTKEIVKLLEVE</sequence>
<evidence type="ECO:0000313" key="3">
    <source>
        <dbReference type="Proteomes" id="UP000615026"/>
    </source>
</evidence>
<reference evidence="2" key="1">
    <citation type="submission" date="2020-10" db="EMBL/GenBank/DDBJ databases">
        <authorList>
            <person name="Castelo-Branco R."/>
            <person name="Eusebio N."/>
            <person name="Adriana R."/>
            <person name="Vieira A."/>
            <person name="Brugerolle De Fraissinette N."/>
            <person name="Rezende De Castro R."/>
            <person name="Schneider M.P."/>
            <person name="Vasconcelos V."/>
            <person name="Leao P.N."/>
        </authorList>
    </citation>
    <scope>NUCLEOTIDE SEQUENCE</scope>
    <source>
        <strain evidence="2">LEGE 11479</strain>
    </source>
</reference>
<comment type="caution">
    <text evidence="2">The sequence shown here is derived from an EMBL/GenBank/DDBJ whole genome shotgun (WGS) entry which is preliminary data.</text>
</comment>
<dbReference type="RefSeq" id="WP_193993145.1">
    <property type="nucleotide sequence ID" value="NZ_JADEXP010000080.1"/>
</dbReference>
<dbReference type="CDD" id="cd02042">
    <property type="entry name" value="ParAB_family"/>
    <property type="match status" value="1"/>
</dbReference>
<dbReference type="SUPFAM" id="SSF52540">
    <property type="entry name" value="P-loop containing nucleoside triphosphate hydrolases"/>
    <property type="match status" value="1"/>
</dbReference>
<dbReference type="PANTHER" id="PTHR13696:SF96">
    <property type="entry name" value="COBQ_COBB_MIND_PARA NUCLEOTIDE BINDING DOMAIN-CONTAINING PROTEIN"/>
    <property type="match status" value="1"/>
</dbReference>
<protein>
    <submittedName>
        <fullName evidence="2">AAA family ATPase</fullName>
    </submittedName>
</protein>
<evidence type="ECO:0000259" key="1">
    <source>
        <dbReference type="Pfam" id="PF01656"/>
    </source>
</evidence>
<accession>A0A928X5E4</accession>
<dbReference type="InterPro" id="IPR048089">
    <property type="entry name" value="McdA"/>
</dbReference>
<dbReference type="EMBL" id="JADEXP010000080">
    <property type="protein sequence ID" value="MBE9067178.1"/>
    <property type="molecule type" value="Genomic_DNA"/>
</dbReference>
<dbReference type="InterPro" id="IPR027417">
    <property type="entry name" value="P-loop_NTPase"/>
</dbReference>
<organism evidence="2 3">
    <name type="scientific">Leptolyngbya cf. ectocarpi LEGE 11479</name>
    <dbReference type="NCBI Taxonomy" id="1828722"/>
    <lineage>
        <taxon>Bacteria</taxon>
        <taxon>Bacillati</taxon>
        <taxon>Cyanobacteriota</taxon>
        <taxon>Cyanophyceae</taxon>
        <taxon>Leptolyngbyales</taxon>
        <taxon>Leptolyngbyaceae</taxon>
        <taxon>Leptolyngbya group</taxon>
        <taxon>Leptolyngbya</taxon>
    </lineage>
</organism>
<dbReference type="AlphaFoldDB" id="A0A928X5E4"/>
<dbReference type="Proteomes" id="UP000615026">
    <property type="component" value="Unassembled WGS sequence"/>
</dbReference>
<keyword evidence="3" id="KW-1185">Reference proteome</keyword>
<name>A0A928X5E4_LEPEC</name>
<proteinExistence type="predicted"/>
<dbReference type="PANTHER" id="PTHR13696">
    <property type="entry name" value="P-LOOP CONTAINING NUCLEOSIDE TRIPHOSPHATE HYDROLASE"/>
    <property type="match status" value="1"/>
</dbReference>
<dbReference type="Pfam" id="PF01656">
    <property type="entry name" value="CbiA"/>
    <property type="match status" value="1"/>
</dbReference>
<evidence type="ECO:0000313" key="2">
    <source>
        <dbReference type="EMBL" id="MBE9067178.1"/>
    </source>
</evidence>
<dbReference type="InterPro" id="IPR050678">
    <property type="entry name" value="DNA_Partitioning_ATPase"/>
</dbReference>
<dbReference type="Gene3D" id="3.40.50.300">
    <property type="entry name" value="P-loop containing nucleotide triphosphate hydrolases"/>
    <property type="match status" value="1"/>
</dbReference>